<name>A0A914QP59_9BILA</name>
<proteinExistence type="predicted"/>
<evidence type="ECO:0000259" key="1">
    <source>
        <dbReference type="PROSITE" id="PS51192"/>
    </source>
</evidence>
<dbReference type="InterPro" id="IPR027417">
    <property type="entry name" value="P-loop_NTPase"/>
</dbReference>
<accession>A0A914QP59</accession>
<evidence type="ECO:0000313" key="2">
    <source>
        <dbReference type="Proteomes" id="UP000887578"/>
    </source>
</evidence>
<dbReference type="GO" id="GO:0005829">
    <property type="term" value="C:cytosol"/>
    <property type="evidence" value="ECO:0007669"/>
    <property type="project" value="TreeGrafter"/>
</dbReference>
<dbReference type="InterPro" id="IPR050742">
    <property type="entry name" value="Helicase_Restrict-Modif_Enz"/>
</dbReference>
<dbReference type="GO" id="GO:0016787">
    <property type="term" value="F:hydrolase activity"/>
    <property type="evidence" value="ECO:0007669"/>
    <property type="project" value="InterPro"/>
</dbReference>
<dbReference type="Pfam" id="PF04851">
    <property type="entry name" value="ResIII"/>
    <property type="match status" value="1"/>
</dbReference>
<dbReference type="WBParaSite" id="PDA_v2.g3273.t1">
    <property type="protein sequence ID" value="PDA_v2.g3273.t1"/>
    <property type="gene ID" value="PDA_v2.g3273"/>
</dbReference>
<dbReference type="Proteomes" id="UP000887578">
    <property type="component" value="Unplaced"/>
</dbReference>
<protein>
    <submittedName>
        <fullName evidence="3">Helicase ATP-binding domain-containing protein</fullName>
    </submittedName>
</protein>
<sequence length="427" mass="48339">MLKSRNVQKSKFELNQQNILESLKLESERDAESKETQIYNHQIDAVLAAVKHFNNAERPNIGLIQIPTGGGKSGIISLLPYALGSHKVLVLSPGKVITKQLKSTFGGGDSSKSFLFEKKVISKDIFVDVLPAVCAIKSPNEIAEMSKYEVVIVNAQKFSKTANPQIILNGKHEKISADIFETFDTIIVDEAHHYPAKTWSDIIDIFNRADRKIIFLTATPNPAAAKSYRKIFEIPRRDLEELRIIRKIEFKPLTLEDINNVNDDELRDLAFKIKEVLSQQDNVVTNVCHKAMILVKKDKIYTKEMAQRLTNMSTLDLKATYCISDVQSKRNYELFDKNDSRTRIMVVCQKLTEGYDNHNVSVCAVLRNIGSDILFSQFIGRCIRVSHDRNNPQLNDVTAKVYGPKGMYDRFDKIAVADPEDDDGDDE</sequence>
<dbReference type="Gene3D" id="3.40.50.300">
    <property type="entry name" value="P-loop containing nucleotide triphosphate hydrolases"/>
    <property type="match status" value="2"/>
</dbReference>
<dbReference type="PROSITE" id="PS51192">
    <property type="entry name" value="HELICASE_ATP_BIND_1"/>
    <property type="match status" value="1"/>
</dbReference>
<keyword evidence="2" id="KW-1185">Reference proteome</keyword>
<evidence type="ECO:0000313" key="3">
    <source>
        <dbReference type="WBParaSite" id="PDA_v2.g3273.t1"/>
    </source>
</evidence>
<dbReference type="GO" id="GO:0005524">
    <property type="term" value="F:ATP binding"/>
    <property type="evidence" value="ECO:0007669"/>
    <property type="project" value="InterPro"/>
</dbReference>
<dbReference type="InterPro" id="IPR014001">
    <property type="entry name" value="Helicase_ATP-bd"/>
</dbReference>
<dbReference type="AlphaFoldDB" id="A0A914QP59"/>
<dbReference type="GO" id="GO:0003677">
    <property type="term" value="F:DNA binding"/>
    <property type="evidence" value="ECO:0007669"/>
    <property type="project" value="InterPro"/>
</dbReference>
<dbReference type="PANTHER" id="PTHR47396">
    <property type="entry name" value="TYPE I RESTRICTION ENZYME ECOKI R PROTEIN"/>
    <property type="match status" value="1"/>
</dbReference>
<dbReference type="PANTHER" id="PTHR47396:SF1">
    <property type="entry name" value="ATP-DEPENDENT HELICASE IRC3-RELATED"/>
    <property type="match status" value="1"/>
</dbReference>
<reference evidence="3" key="1">
    <citation type="submission" date="2022-11" db="UniProtKB">
        <authorList>
            <consortium name="WormBaseParasite"/>
        </authorList>
    </citation>
    <scope>IDENTIFICATION</scope>
</reference>
<organism evidence="2 3">
    <name type="scientific">Panagrolaimus davidi</name>
    <dbReference type="NCBI Taxonomy" id="227884"/>
    <lineage>
        <taxon>Eukaryota</taxon>
        <taxon>Metazoa</taxon>
        <taxon>Ecdysozoa</taxon>
        <taxon>Nematoda</taxon>
        <taxon>Chromadorea</taxon>
        <taxon>Rhabditida</taxon>
        <taxon>Tylenchina</taxon>
        <taxon>Panagrolaimomorpha</taxon>
        <taxon>Panagrolaimoidea</taxon>
        <taxon>Panagrolaimidae</taxon>
        <taxon>Panagrolaimus</taxon>
    </lineage>
</organism>
<dbReference type="InterPro" id="IPR006935">
    <property type="entry name" value="Helicase/UvrB_N"/>
</dbReference>
<dbReference type="SMART" id="SM00487">
    <property type="entry name" value="DEXDc"/>
    <property type="match status" value="1"/>
</dbReference>
<dbReference type="SUPFAM" id="SSF52540">
    <property type="entry name" value="P-loop containing nucleoside triphosphate hydrolases"/>
    <property type="match status" value="1"/>
</dbReference>
<feature type="domain" description="Helicase ATP-binding" evidence="1">
    <location>
        <begin position="53"/>
        <end position="238"/>
    </location>
</feature>